<dbReference type="InterPro" id="IPR007052">
    <property type="entry name" value="CS_dom"/>
</dbReference>
<evidence type="ECO:0000256" key="2">
    <source>
        <dbReference type="RuleBase" id="RU003616"/>
    </source>
</evidence>
<evidence type="ECO:0000259" key="4">
    <source>
        <dbReference type="PROSITE" id="PS51203"/>
    </source>
</evidence>
<keyword evidence="6" id="KW-1185">Reference proteome</keyword>
<dbReference type="AlphaFoldDB" id="A0A6V8LUU5"/>
<comment type="caution">
    <text evidence="5">The sequence shown here is derived from an EMBL/GenBank/DDBJ whole genome shotgun (WGS) entry which is preliminary data.</text>
</comment>
<gene>
    <name evidence="5" type="primary">hspA_2</name>
    <name evidence="5" type="ORF">NNJEOMEG_01420</name>
</gene>
<dbReference type="EMBL" id="BLTE01000005">
    <property type="protein sequence ID" value="GFK93586.1"/>
    <property type="molecule type" value="Genomic_DNA"/>
</dbReference>
<name>A0A6V8LUU5_9BACT</name>
<evidence type="ECO:0000313" key="5">
    <source>
        <dbReference type="EMBL" id="GFK93586.1"/>
    </source>
</evidence>
<evidence type="ECO:0000256" key="1">
    <source>
        <dbReference type="PROSITE-ProRule" id="PRU00285"/>
    </source>
</evidence>
<dbReference type="InterPro" id="IPR002068">
    <property type="entry name" value="A-crystallin/Hsp20_dom"/>
</dbReference>
<dbReference type="RefSeq" id="WP_173082767.1">
    <property type="nucleotide sequence ID" value="NZ_BLTE01000005.1"/>
</dbReference>
<evidence type="ECO:0000313" key="6">
    <source>
        <dbReference type="Proteomes" id="UP000494245"/>
    </source>
</evidence>
<dbReference type="Proteomes" id="UP000494245">
    <property type="component" value="Unassembled WGS sequence"/>
</dbReference>
<comment type="similarity">
    <text evidence="1 2">Belongs to the small heat shock protein (HSP20) family.</text>
</comment>
<dbReference type="InterPro" id="IPR008978">
    <property type="entry name" value="HSP20-like_chaperone"/>
</dbReference>
<dbReference type="InterPro" id="IPR031107">
    <property type="entry name" value="Small_HSP"/>
</dbReference>
<reference evidence="5 6" key="1">
    <citation type="submission" date="2020-04" db="EMBL/GenBank/DDBJ databases">
        <authorList>
            <consortium name="Desulfovibrio sp. FSS-1 genome sequencing consortium"/>
            <person name="Shimoshige H."/>
            <person name="Kobayashi H."/>
            <person name="Maekawa T."/>
        </authorList>
    </citation>
    <scope>NUCLEOTIDE SEQUENCE [LARGE SCALE GENOMIC DNA]</scope>
    <source>
        <strain evidence="5 6">SIID29052-01</strain>
    </source>
</reference>
<proteinExistence type="inferred from homology"/>
<dbReference type="CDD" id="cd06464">
    <property type="entry name" value="ACD_sHsps-like"/>
    <property type="match status" value="1"/>
</dbReference>
<dbReference type="PROSITE" id="PS01031">
    <property type="entry name" value="SHSP"/>
    <property type="match status" value="1"/>
</dbReference>
<feature type="domain" description="CS" evidence="4">
    <location>
        <begin position="34"/>
        <end position="133"/>
    </location>
</feature>
<dbReference type="Pfam" id="PF00011">
    <property type="entry name" value="HSP20"/>
    <property type="match status" value="1"/>
</dbReference>
<reference evidence="5 6" key="2">
    <citation type="submission" date="2020-05" db="EMBL/GenBank/DDBJ databases">
        <title>Draft genome sequence of Desulfovibrio sp. strainFSS-1.</title>
        <authorList>
            <person name="Shimoshige H."/>
            <person name="Kobayashi H."/>
            <person name="Maekawa T."/>
        </authorList>
    </citation>
    <scope>NUCLEOTIDE SEQUENCE [LARGE SCALE GENOMIC DNA]</scope>
    <source>
        <strain evidence="5 6">SIID29052-01</strain>
    </source>
</reference>
<dbReference type="PROSITE" id="PS51203">
    <property type="entry name" value="CS"/>
    <property type="match status" value="1"/>
</dbReference>
<organism evidence="5 6">
    <name type="scientific">Fundidesulfovibrio magnetotacticus</name>
    <dbReference type="NCBI Taxonomy" id="2730080"/>
    <lineage>
        <taxon>Bacteria</taxon>
        <taxon>Pseudomonadati</taxon>
        <taxon>Thermodesulfobacteriota</taxon>
        <taxon>Desulfovibrionia</taxon>
        <taxon>Desulfovibrionales</taxon>
        <taxon>Desulfovibrionaceae</taxon>
        <taxon>Fundidesulfovibrio</taxon>
    </lineage>
</organism>
<dbReference type="Gene3D" id="2.60.40.790">
    <property type="match status" value="1"/>
</dbReference>
<dbReference type="SUPFAM" id="SSF49764">
    <property type="entry name" value="HSP20-like chaperones"/>
    <property type="match status" value="1"/>
</dbReference>
<sequence length="138" mass="15401">MVIDFSPLFGQQTPLDRIFEAFWSPSMAISQRPYAYPPVNISETPDAITVRCELPGMDISEIDLTLTESSLAIKGERKSAKGKYYRQERPTGAFQRVVNVSAPIDREKVAARMKDGLLEITLPKSEASKPRKISIDIA</sequence>
<evidence type="ECO:0000259" key="3">
    <source>
        <dbReference type="PROSITE" id="PS01031"/>
    </source>
</evidence>
<accession>A0A6V8LUU5</accession>
<protein>
    <submittedName>
        <fullName evidence="5">Spore protein SP21</fullName>
    </submittedName>
</protein>
<dbReference type="PANTHER" id="PTHR11527">
    <property type="entry name" value="HEAT-SHOCK PROTEIN 20 FAMILY MEMBER"/>
    <property type="match status" value="1"/>
</dbReference>
<feature type="domain" description="SHSP" evidence="3">
    <location>
        <begin position="30"/>
        <end position="138"/>
    </location>
</feature>